<dbReference type="Pfam" id="PF01584">
    <property type="entry name" value="CheW"/>
    <property type="match status" value="1"/>
</dbReference>
<proteinExistence type="predicted"/>
<gene>
    <name evidence="2" type="ORF">C8N45_103298</name>
</gene>
<dbReference type="PANTHER" id="PTHR22617:SF23">
    <property type="entry name" value="CHEMOTAXIS PROTEIN CHEW"/>
    <property type="match status" value="1"/>
</dbReference>
<organism evidence="2 3">
    <name type="scientific">Yoonia sediminilitoris</name>
    <dbReference type="NCBI Taxonomy" id="1286148"/>
    <lineage>
        <taxon>Bacteria</taxon>
        <taxon>Pseudomonadati</taxon>
        <taxon>Pseudomonadota</taxon>
        <taxon>Alphaproteobacteria</taxon>
        <taxon>Rhodobacterales</taxon>
        <taxon>Paracoccaceae</taxon>
        <taxon>Yoonia</taxon>
    </lineage>
</organism>
<accession>A0A2T6KKF1</accession>
<dbReference type="EMBL" id="QBUD01000003">
    <property type="protein sequence ID" value="PUB16441.1"/>
    <property type="molecule type" value="Genomic_DNA"/>
</dbReference>
<dbReference type="Gene3D" id="2.30.30.40">
    <property type="entry name" value="SH3 Domains"/>
    <property type="match status" value="1"/>
</dbReference>
<name>A0A2T6KKF1_9RHOB</name>
<keyword evidence="3" id="KW-1185">Reference proteome</keyword>
<dbReference type="RefSeq" id="WP_108386037.1">
    <property type="nucleotide sequence ID" value="NZ_QBUD01000003.1"/>
</dbReference>
<dbReference type="GO" id="GO:0005829">
    <property type="term" value="C:cytosol"/>
    <property type="evidence" value="ECO:0007669"/>
    <property type="project" value="TreeGrafter"/>
</dbReference>
<protein>
    <submittedName>
        <fullName evidence="2">Purine-binding chemotaxis protein CheW</fullName>
    </submittedName>
</protein>
<dbReference type="InterPro" id="IPR036061">
    <property type="entry name" value="CheW-like_dom_sf"/>
</dbReference>
<dbReference type="Gene3D" id="2.40.50.180">
    <property type="entry name" value="CheA-289, Domain 4"/>
    <property type="match status" value="1"/>
</dbReference>
<dbReference type="PANTHER" id="PTHR22617">
    <property type="entry name" value="CHEMOTAXIS SENSOR HISTIDINE KINASE-RELATED"/>
    <property type="match status" value="1"/>
</dbReference>
<reference evidence="2 3" key="1">
    <citation type="submission" date="2018-04" db="EMBL/GenBank/DDBJ databases">
        <title>Genomic Encyclopedia of Archaeal and Bacterial Type Strains, Phase II (KMG-II): from individual species to whole genera.</title>
        <authorList>
            <person name="Goeker M."/>
        </authorList>
    </citation>
    <scope>NUCLEOTIDE SEQUENCE [LARGE SCALE GENOMIC DNA]</scope>
    <source>
        <strain evidence="2 3">DSM 29955</strain>
    </source>
</reference>
<dbReference type="SUPFAM" id="SSF50341">
    <property type="entry name" value="CheW-like"/>
    <property type="match status" value="1"/>
</dbReference>
<dbReference type="PROSITE" id="PS50851">
    <property type="entry name" value="CHEW"/>
    <property type="match status" value="1"/>
</dbReference>
<dbReference type="InterPro" id="IPR039315">
    <property type="entry name" value="CheW"/>
</dbReference>
<evidence type="ECO:0000313" key="3">
    <source>
        <dbReference type="Proteomes" id="UP000244523"/>
    </source>
</evidence>
<dbReference type="GO" id="GO:0006935">
    <property type="term" value="P:chemotaxis"/>
    <property type="evidence" value="ECO:0007669"/>
    <property type="project" value="InterPro"/>
</dbReference>
<dbReference type="SMART" id="SM00260">
    <property type="entry name" value="CheW"/>
    <property type="match status" value="1"/>
</dbReference>
<dbReference type="InterPro" id="IPR002545">
    <property type="entry name" value="CheW-lke_dom"/>
</dbReference>
<sequence>MQSALLRSEVLAGTQSDAGEETNTDGLATYLLFGMGTRNYATDVSNVREIVDLAEIRPIPNAPHDVFGMIDLRSQSIPVIDLAARMQVEATPETDARIIVFEFGTPDTLRCLGIIADRVISVSEIATGNIETLTHAISGWQGDGVVGVIRSGDMQSLVLRIEHYLNAPDLPGEFDFGDG</sequence>
<dbReference type="GO" id="GO:0007165">
    <property type="term" value="P:signal transduction"/>
    <property type="evidence" value="ECO:0007669"/>
    <property type="project" value="InterPro"/>
</dbReference>
<evidence type="ECO:0000313" key="2">
    <source>
        <dbReference type="EMBL" id="PUB16441.1"/>
    </source>
</evidence>
<dbReference type="AlphaFoldDB" id="A0A2T6KKF1"/>
<dbReference type="Proteomes" id="UP000244523">
    <property type="component" value="Unassembled WGS sequence"/>
</dbReference>
<evidence type="ECO:0000259" key="1">
    <source>
        <dbReference type="PROSITE" id="PS50851"/>
    </source>
</evidence>
<dbReference type="OrthoDB" id="3291462at2"/>
<comment type="caution">
    <text evidence="2">The sequence shown here is derived from an EMBL/GenBank/DDBJ whole genome shotgun (WGS) entry which is preliminary data.</text>
</comment>
<feature type="domain" description="CheW-like" evidence="1">
    <location>
        <begin position="27"/>
        <end position="170"/>
    </location>
</feature>